<evidence type="ECO:0000313" key="4">
    <source>
        <dbReference type="Proteomes" id="UP000659654"/>
    </source>
</evidence>
<accession>A0A811K838</accession>
<dbReference type="Gene3D" id="3.30.1120.50">
    <property type="entry name" value="Pepsin inhibitor-3"/>
    <property type="match status" value="1"/>
</dbReference>
<keyword evidence="2" id="KW-0732">Signal</keyword>
<dbReference type="Proteomes" id="UP000582659">
    <property type="component" value="Unassembled WGS sequence"/>
</dbReference>
<dbReference type="AlphaFoldDB" id="A0A811K838"/>
<evidence type="ECO:0000256" key="1">
    <source>
        <dbReference type="SAM" id="MobiDB-lite"/>
    </source>
</evidence>
<dbReference type="InterPro" id="IPR038412">
    <property type="entry name" value="Pepsin-I3_sf"/>
</dbReference>
<evidence type="ECO:0000256" key="2">
    <source>
        <dbReference type="SAM" id="SignalP"/>
    </source>
</evidence>
<feature type="chain" id="PRO_5032483344" evidence="2">
    <location>
        <begin position="20"/>
        <end position="117"/>
    </location>
</feature>
<feature type="signal peptide" evidence="2">
    <location>
        <begin position="1"/>
        <end position="19"/>
    </location>
</feature>
<organism evidence="3 4">
    <name type="scientific">Bursaphelenchus xylophilus</name>
    <name type="common">Pinewood nematode worm</name>
    <name type="synonym">Aphelenchoides xylophilus</name>
    <dbReference type="NCBI Taxonomy" id="6326"/>
    <lineage>
        <taxon>Eukaryota</taxon>
        <taxon>Metazoa</taxon>
        <taxon>Ecdysozoa</taxon>
        <taxon>Nematoda</taxon>
        <taxon>Chromadorea</taxon>
        <taxon>Rhabditida</taxon>
        <taxon>Tylenchina</taxon>
        <taxon>Tylenchomorpha</taxon>
        <taxon>Aphelenchoidea</taxon>
        <taxon>Aphelenchoididae</taxon>
        <taxon>Bursaphelenchus</taxon>
    </lineage>
</organism>
<dbReference type="EMBL" id="CAJFCV020000001">
    <property type="protein sequence ID" value="CAG9089419.1"/>
    <property type="molecule type" value="Genomic_DNA"/>
</dbReference>
<reference evidence="3" key="1">
    <citation type="submission" date="2020-09" db="EMBL/GenBank/DDBJ databases">
        <authorList>
            <person name="Kikuchi T."/>
        </authorList>
    </citation>
    <scope>NUCLEOTIDE SEQUENCE</scope>
    <source>
        <strain evidence="3">Ka4C1</strain>
    </source>
</reference>
<sequence length="117" mass="13183">MSSMEVAVFVFLGILFASAQNTMVSSGGCTVNNDIVYECDGTRRPLTEDEKEDIRQWNVDFQEHMRKQFPPGFPFVRGEPSDPPQMRSPCKTCSNGGGINNYNINSSPFSRVFRHVQ</sequence>
<keyword evidence="4" id="KW-1185">Reference proteome</keyword>
<dbReference type="Proteomes" id="UP000659654">
    <property type="component" value="Unassembled WGS sequence"/>
</dbReference>
<dbReference type="SMR" id="A0A811K838"/>
<dbReference type="EMBL" id="CAJFDI010000001">
    <property type="protein sequence ID" value="CAD5211906.1"/>
    <property type="molecule type" value="Genomic_DNA"/>
</dbReference>
<dbReference type="OrthoDB" id="10313261at2759"/>
<proteinExistence type="predicted"/>
<name>A0A811K838_BURXY</name>
<gene>
    <name evidence="3" type="ORF">BXYJ_LOCUS2655</name>
</gene>
<evidence type="ECO:0000313" key="3">
    <source>
        <dbReference type="EMBL" id="CAD5211906.1"/>
    </source>
</evidence>
<comment type="caution">
    <text evidence="3">The sequence shown here is derived from an EMBL/GenBank/DDBJ whole genome shotgun (WGS) entry which is preliminary data.</text>
</comment>
<protein>
    <submittedName>
        <fullName evidence="3">(pine wood nematode) hypothetical protein</fullName>
    </submittedName>
</protein>
<feature type="region of interest" description="Disordered" evidence="1">
    <location>
        <begin position="72"/>
        <end position="92"/>
    </location>
</feature>